<evidence type="ECO:0000313" key="2">
    <source>
        <dbReference type="EMBL" id="NMO10079.1"/>
    </source>
</evidence>
<dbReference type="RefSeq" id="WP_157809461.1">
    <property type="nucleotide sequence ID" value="NZ_CP017766.1"/>
</dbReference>
<reference evidence="2 3" key="1">
    <citation type="submission" date="2020-04" db="EMBL/GenBank/DDBJ databases">
        <title>Draft genome of Methanobacterium subterraneum isolated from animal feces.</title>
        <authorList>
            <person name="Ouboter H.T."/>
            <person name="Berger S."/>
            <person name="Gungor E."/>
            <person name="Jetten M.S.M."/>
            <person name="Welte C.U."/>
        </authorList>
    </citation>
    <scope>NUCLEOTIDE SEQUENCE [LARGE SCALE GENOMIC DNA]</scope>
    <source>
        <strain evidence="2">HO_2020</strain>
    </source>
</reference>
<organism evidence="2 3">
    <name type="scientific">Methanobacterium subterraneum</name>
    <dbReference type="NCBI Taxonomy" id="59277"/>
    <lineage>
        <taxon>Archaea</taxon>
        <taxon>Methanobacteriati</taxon>
        <taxon>Methanobacteriota</taxon>
        <taxon>Methanomada group</taxon>
        <taxon>Methanobacteria</taxon>
        <taxon>Methanobacteriales</taxon>
        <taxon>Methanobacteriaceae</taxon>
        <taxon>Methanobacterium</taxon>
    </lineage>
</organism>
<feature type="transmembrane region" description="Helical" evidence="1">
    <location>
        <begin position="30"/>
        <end position="50"/>
    </location>
</feature>
<keyword evidence="1" id="KW-1133">Transmembrane helix</keyword>
<dbReference type="OrthoDB" id="379746at2157"/>
<evidence type="ECO:0000256" key="1">
    <source>
        <dbReference type="SAM" id="Phobius"/>
    </source>
</evidence>
<sequence length="54" mass="6182">MNRNLWTVILSTLVVAIGLYEIFGLGQYTWTNYLSTFLFALVVVISLDNIRNSK</sequence>
<dbReference type="EMBL" id="JABBYL010000033">
    <property type="protein sequence ID" value="NMO10079.1"/>
    <property type="molecule type" value="Genomic_DNA"/>
</dbReference>
<name>A0A7K4DP13_9EURY</name>
<protein>
    <submittedName>
        <fullName evidence="2">Uncharacterized protein</fullName>
    </submittedName>
</protein>
<accession>A0A7K4DP13</accession>
<comment type="caution">
    <text evidence="2">The sequence shown here is derived from an EMBL/GenBank/DDBJ whole genome shotgun (WGS) entry which is preliminary data.</text>
</comment>
<dbReference type="GeneID" id="43419638"/>
<keyword evidence="1" id="KW-0472">Membrane</keyword>
<dbReference type="Proteomes" id="UP000591058">
    <property type="component" value="Unassembled WGS sequence"/>
</dbReference>
<dbReference type="AlphaFoldDB" id="A0A7K4DP13"/>
<evidence type="ECO:0000313" key="3">
    <source>
        <dbReference type="Proteomes" id="UP000591058"/>
    </source>
</evidence>
<feature type="transmembrane region" description="Helical" evidence="1">
    <location>
        <begin position="5"/>
        <end position="24"/>
    </location>
</feature>
<gene>
    <name evidence="2" type="ORF">HG719_09640</name>
</gene>
<proteinExistence type="predicted"/>
<keyword evidence="1" id="KW-0812">Transmembrane</keyword>